<evidence type="ECO:0000313" key="1">
    <source>
        <dbReference type="EMBL" id="GAA3634469.1"/>
    </source>
</evidence>
<evidence type="ECO:0000313" key="2">
    <source>
        <dbReference type="Proteomes" id="UP001501490"/>
    </source>
</evidence>
<sequence>MSVAACVRAGDLTIWIRSGARLSSSLAAFVLPTPPFSRADLGSRQTARQTARKSVLHNADMQPISVSTASRPATMFVAAWSGVIPPVGEL</sequence>
<gene>
    <name evidence="1" type="ORF">GCM10022236_41290</name>
</gene>
<reference evidence="2" key="1">
    <citation type="journal article" date="2019" name="Int. J. Syst. Evol. Microbiol.">
        <title>The Global Catalogue of Microorganisms (GCM) 10K type strain sequencing project: providing services to taxonomists for standard genome sequencing and annotation.</title>
        <authorList>
            <consortium name="The Broad Institute Genomics Platform"/>
            <consortium name="The Broad Institute Genome Sequencing Center for Infectious Disease"/>
            <person name="Wu L."/>
            <person name="Ma J."/>
        </authorList>
    </citation>
    <scope>NUCLEOTIDE SEQUENCE [LARGE SCALE GENOMIC DNA]</scope>
    <source>
        <strain evidence="2">JCM 16929</strain>
    </source>
</reference>
<accession>A0ABP7AL09</accession>
<dbReference type="Proteomes" id="UP001501490">
    <property type="component" value="Unassembled WGS sequence"/>
</dbReference>
<comment type="caution">
    <text evidence="1">The sequence shown here is derived from an EMBL/GenBank/DDBJ whole genome shotgun (WGS) entry which is preliminary data.</text>
</comment>
<name>A0ABP7AL09_9ACTN</name>
<dbReference type="EMBL" id="BAABAB010000036">
    <property type="protein sequence ID" value="GAA3634469.1"/>
    <property type="molecule type" value="Genomic_DNA"/>
</dbReference>
<keyword evidence="2" id="KW-1185">Reference proteome</keyword>
<protein>
    <submittedName>
        <fullName evidence="1">Uncharacterized protein</fullName>
    </submittedName>
</protein>
<organism evidence="1 2">
    <name type="scientific">Microlunatus ginsengisoli</name>
    <dbReference type="NCBI Taxonomy" id="363863"/>
    <lineage>
        <taxon>Bacteria</taxon>
        <taxon>Bacillati</taxon>
        <taxon>Actinomycetota</taxon>
        <taxon>Actinomycetes</taxon>
        <taxon>Propionibacteriales</taxon>
        <taxon>Propionibacteriaceae</taxon>
        <taxon>Microlunatus</taxon>
    </lineage>
</organism>
<proteinExistence type="predicted"/>